<dbReference type="EMBL" id="JBHUGH010000033">
    <property type="protein sequence ID" value="MFD1914093.1"/>
    <property type="molecule type" value="Genomic_DNA"/>
</dbReference>
<dbReference type="Gene3D" id="3.40.50.300">
    <property type="entry name" value="P-loop containing nucleotide triphosphate hydrolases"/>
    <property type="match status" value="2"/>
</dbReference>
<dbReference type="CDD" id="cd01127">
    <property type="entry name" value="TrwB_TraG_TraD_VirD4"/>
    <property type="match status" value="1"/>
</dbReference>
<dbReference type="InterPro" id="IPR003593">
    <property type="entry name" value="AAA+_ATPase"/>
</dbReference>
<evidence type="ECO:0000259" key="4">
    <source>
        <dbReference type="SMART" id="SM00382"/>
    </source>
</evidence>
<evidence type="ECO:0000256" key="1">
    <source>
        <dbReference type="ARBA" id="ARBA00006512"/>
    </source>
</evidence>
<dbReference type="NCBIfam" id="NF010447">
    <property type="entry name" value="PRK13873.1"/>
    <property type="match status" value="1"/>
</dbReference>
<dbReference type="PANTHER" id="PTHR30121">
    <property type="entry name" value="UNCHARACTERIZED PROTEIN YJGR-RELATED"/>
    <property type="match status" value="1"/>
</dbReference>
<reference evidence="6" key="1">
    <citation type="journal article" date="2019" name="Int. J. Syst. Evol. Microbiol.">
        <title>The Global Catalogue of Microorganisms (GCM) 10K type strain sequencing project: providing services to taxonomists for standard genome sequencing and annotation.</title>
        <authorList>
            <consortium name="The Broad Institute Genomics Platform"/>
            <consortium name="The Broad Institute Genome Sequencing Center for Infectious Disease"/>
            <person name="Wu L."/>
            <person name="Ma J."/>
        </authorList>
    </citation>
    <scope>NUCLEOTIDE SEQUENCE [LARGE SCALE GENOMIC DNA]</scope>
    <source>
        <strain evidence="6">CGMCC 4.7242</strain>
    </source>
</reference>
<name>A0ABW4SAE5_9RHOB</name>
<dbReference type="SUPFAM" id="SSF52540">
    <property type="entry name" value="P-loop containing nucleoside triphosphate hydrolases"/>
    <property type="match status" value="1"/>
</dbReference>
<evidence type="ECO:0000313" key="6">
    <source>
        <dbReference type="Proteomes" id="UP001597353"/>
    </source>
</evidence>
<comment type="caution">
    <text evidence="5">The sequence shown here is derived from an EMBL/GenBank/DDBJ whole genome shotgun (WGS) entry which is preliminary data.</text>
</comment>
<dbReference type="RefSeq" id="WP_390265051.1">
    <property type="nucleotide sequence ID" value="NZ_JBHUGH010000033.1"/>
</dbReference>
<dbReference type="PANTHER" id="PTHR30121:SF12">
    <property type="entry name" value="TYPE IV SECRETION SYSTEM PROTEIN CAGE"/>
    <property type="match status" value="1"/>
</dbReference>
<evidence type="ECO:0000313" key="5">
    <source>
        <dbReference type="EMBL" id="MFD1914093.1"/>
    </source>
</evidence>
<dbReference type="InterPro" id="IPR051162">
    <property type="entry name" value="T4SS_component"/>
</dbReference>
<dbReference type="Pfam" id="PF03135">
    <property type="entry name" value="CagE_TrbE_VirB"/>
    <property type="match status" value="1"/>
</dbReference>
<proteinExistence type="inferred from homology"/>
<keyword evidence="6" id="KW-1185">Reference proteome</keyword>
<evidence type="ECO:0000256" key="2">
    <source>
        <dbReference type="ARBA" id="ARBA00022741"/>
    </source>
</evidence>
<evidence type="ECO:0000256" key="3">
    <source>
        <dbReference type="ARBA" id="ARBA00022840"/>
    </source>
</evidence>
<sequence>MMNLAEYRRTASRLADYLPWVALVGEGVVLNKDGSFQRTAKFRGPDLDSAVAAELVAVAGRLNNAFRRLGSGWAIFVEAQRSEAATYPVSIFPDAASALVDAERRAEFEEEGSHFVSGYFLTLLWLPPAEDAARSESWLYEGRETSGVNPWEQVRDFIDRTDRVLALLDGFMPDCHWLDDADTLTYLHSTISTNRHRVCVPEVPIHLDALLPDQPLAGGLEPRLGSHHLRVLTITGFPGATTPGLLDELNRLAFPYRWSTRAIVMDKLDATKLLTRIRRQWFAKRKSIAAILKEVMTNEQSALVDTDAANKAADADIALQELGADLAGMAYVTATITVWDEDVRRADEKLRLVEKIVQSRDFNVMVETVNAVDAWLGSLPGHAYANVRQPPISTLNLAHMIPLSAVWAGEAQDEHFGDAPLLYARTEGSTPFRFSLHVGDVGHTLVVGPTGAGKSVLLALIALQFRRYSRSQIFAFDFGGSIRAAALAMGGDWHDLGGELTDADESSVSLQPLARIHETSERAWAADWIVAILTRENIQITPDVKEHIWTALTSLASAPMGERTMTGLAVLLQSNDLKQALRAYCVGGPYGRLLDAEAEQLGSADVQVFEIEGLVGTGAAPAVLSYLFHRIGDRLDERPTLLIIDEGWLALDDDAFAEQLREWLKTLRKKNASVIFATQSLSDIDGSAIAPAIIESCPTRLLLPNERAIEPQITATYRRFGLNDRQIEILARATPKRDYYCQSRRGNRLFELGLSDVGLALCAASAKSDQALIAEIGAEHGRDGFLVAWLKAHGLDWATDLIPGLTNLATDAEGASPATAVVGDAEPALKKEEITS</sequence>
<accession>A0ABW4SAE5</accession>
<comment type="similarity">
    <text evidence="1">Belongs to the TrbE/VirB4 family.</text>
</comment>
<dbReference type="Pfam" id="PF19044">
    <property type="entry name" value="P-loop_TraG"/>
    <property type="match status" value="1"/>
</dbReference>
<organism evidence="5 6">
    <name type="scientific">Halodurantibacterium flavum</name>
    <dbReference type="NCBI Taxonomy" id="1382802"/>
    <lineage>
        <taxon>Bacteria</taxon>
        <taxon>Pseudomonadati</taxon>
        <taxon>Pseudomonadota</taxon>
        <taxon>Alphaproteobacteria</taxon>
        <taxon>Rhodobacterales</taxon>
        <taxon>Paracoccaceae</taxon>
        <taxon>Halodurantibacterium</taxon>
    </lineage>
</organism>
<dbReference type="Proteomes" id="UP001597353">
    <property type="component" value="Unassembled WGS sequence"/>
</dbReference>
<feature type="domain" description="AAA+ ATPase" evidence="4">
    <location>
        <begin position="440"/>
        <end position="705"/>
    </location>
</feature>
<keyword evidence="3" id="KW-0067">ATP-binding</keyword>
<dbReference type="InterPro" id="IPR043964">
    <property type="entry name" value="P-loop_TraG"/>
</dbReference>
<gene>
    <name evidence="5" type="primary">trbE</name>
    <name evidence="5" type="ORF">ACFSGJ_17970</name>
</gene>
<keyword evidence="2" id="KW-0547">Nucleotide-binding</keyword>
<dbReference type="SMART" id="SM00382">
    <property type="entry name" value="AAA"/>
    <property type="match status" value="1"/>
</dbReference>
<dbReference type="InterPro" id="IPR018145">
    <property type="entry name" value="CagE_TrbE_VirB_cntrl_dom"/>
</dbReference>
<protein>
    <submittedName>
        <fullName evidence="5">Conjugal transfer protein TrbE</fullName>
    </submittedName>
</protein>
<dbReference type="InterPro" id="IPR027417">
    <property type="entry name" value="P-loop_NTPase"/>
</dbReference>